<dbReference type="Proteomes" id="UP000326799">
    <property type="component" value="Unassembled WGS sequence"/>
</dbReference>
<accession>A0A5N6EYZ2</accession>
<organism evidence="1 2">
    <name type="scientific">Aspergillus novoparasiticus</name>
    <dbReference type="NCBI Taxonomy" id="986946"/>
    <lineage>
        <taxon>Eukaryota</taxon>
        <taxon>Fungi</taxon>
        <taxon>Dikarya</taxon>
        <taxon>Ascomycota</taxon>
        <taxon>Pezizomycotina</taxon>
        <taxon>Eurotiomycetes</taxon>
        <taxon>Eurotiomycetidae</taxon>
        <taxon>Eurotiales</taxon>
        <taxon>Aspergillaceae</taxon>
        <taxon>Aspergillus</taxon>
        <taxon>Aspergillus subgen. Circumdati</taxon>
    </lineage>
</organism>
<dbReference type="AlphaFoldDB" id="A0A5N6EYZ2"/>
<sequence length="84" mass="9436">MDWALLKPHPTRAYPSNKFGQFTDGSRPIILDGENGFIEQGMPLDHGQPLHTYGCETKAAIGRYSILPTTIFYCCSERKTACDR</sequence>
<protein>
    <submittedName>
        <fullName evidence="1">Uncharacterized protein</fullName>
    </submittedName>
</protein>
<evidence type="ECO:0000313" key="2">
    <source>
        <dbReference type="Proteomes" id="UP000326799"/>
    </source>
</evidence>
<evidence type="ECO:0000313" key="1">
    <source>
        <dbReference type="EMBL" id="KAB8222768.1"/>
    </source>
</evidence>
<keyword evidence="2" id="KW-1185">Reference proteome</keyword>
<reference evidence="1 2" key="1">
    <citation type="submission" date="2019-04" db="EMBL/GenBank/DDBJ databases">
        <title>Fungal friends and foes A comparative genomics study of 23 Aspergillus species from section Flavi.</title>
        <authorList>
            <consortium name="DOE Joint Genome Institute"/>
            <person name="Kjaerbolling I."/>
            <person name="Vesth T.C."/>
            <person name="Frisvad J.C."/>
            <person name="Nybo J.L."/>
            <person name="Theobald S."/>
            <person name="Kildgaard S."/>
            <person name="Petersen T.I."/>
            <person name="Kuo A."/>
            <person name="Sato A."/>
            <person name="Lyhne E.K."/>
            <person name="Kogle M.E."/>
            <person name="Wiebenga A."/>
            <person name="Kun R.S."/>
            <person name="Lubbers R.J."/>
            <person name="Makela M.R."/>
            <person name="Barry K."/>
            <person name="Chovatia M."/>
            <person name="Clum A."/>
            <person name="Daum C."/>
            <person name="Haridas S."/>
            <person name="He G."/>
            <person name="LaButti K."/>
            <person name="Lipzen A."/>
            <person name="Mondo S."/>
            <person name="Pangilinan J."/>
            <person name="Riley R."/>
            <person name="Salamov A."/>
            <person name="Simmons B.A."/>
            <person name="Magnuson J.K."/>
            <person name="Henrissat B."/>
            <person name="Mortensen U.H."/>
            <person name="Larsen T.O."/>
            <person name="De vries R.P."/>
            <person name="Grigoriev I.V."/>
            <person name="Machida M."/>
            <person name="Baker S.E."/>
            <person name="Andersen M.R."/>
        </authorList>
    </citation>
    <scope>NUCLEOTIDE SEQUENCE [LARGE SCALE GENOMIC DNA]</scope>
    <source>
        <strain evidence="1 2">CBS 126849</strain>
    </source>
</reference>
<dbReference type="EMBL" id="ML733410">
    <property type="protein sequence ID" value="KAB8222768.1"/>
    <property type="molecule type" value="Genomic_DNA"/>
</dbReference>
<name>A0A5N6EYZ2_9EURO</name>
<proteinExistence type="predicted"/>
<gene>
    <name evidence="1" type="ORF">BDV33DRAFT_168312</name>
</gene>